<feature type="domain" description="Zn(2)-C6 fungal-type" evidence="3">
    <location>
        <begin position="37"/>
        <end position="67"/>
    </location>
</feature>
<dbReference type="InterPro" id="IPR001138">
    <property type="entry name" value="Zn2Cys6_DnaBD"/>
</dbReference>
<protein>
    <submittedName>
        <fullName evidence="4">Nitrogen assimilation transcription factor nit-4</fullName>
    </submittedName>
</protein>
<dbReference type="InterPro" id="IPR036864">
    <property type="entry name" value="Zn2-C6_fun-type_DNA-bd_sf"/>
</dbReference>
<evidence type="ECO:0000256" key="1">
    <source>
        <dbReference type="ARBA" id="ARBA00023242"/>
    </source>
</evidence>
<dbReference type="CDD" id="cd00067">
    <property type="entry name" value="GAL4"/>
    <property type="match status" value="1"/>
</dbReference>
<dbReference type="CDD" id="cd12148">
    <property type="entry name" value="fungal_TF_MHR"/>
    <property type="match status" value="1"/>
</dbReference>
<dbReference type="OrthoDB" id="1919336at2759"/>
<dbReference type="SUPFAM" id="SSF57701">
    <property type="entry name" value="Zn2/Cys6 DNA-binding domain"/>
    <property type="match status" value="1"/>
</dbReference>
<evidence type="ECO:0000256" key="2">
    <source>
        <dbReference type="SAM" id="MobiDB-lite"/>
    </source>
</evidence>
<organism evidence="4 5">
    <name type="scientific">Lasiodiplodia theobromae</name>
    <dbReference type="NCBI Taxonomy" id="45133"/>
    <lineage>
        <taxon>Eukaryota</taxon>
        <taxon>Fungi</taxon>
        <taxon>Dikarya</taxon>
        <taxon>Ascomycota</taxon>
        <taxon>Pezizomycotina</taxon>
        <taxon>Dothideomycetes</taxon>
        <taxon>Dothideomycetes incertae sedis</taxon>
        <taxon>Botryosphaeriales</taxon>
        <taxon>Botryosphaeriaceae</taxon>
        <taxon>Lasiodiplodia</taxon>
    </lineage>
</organism>
<sequence>MARQLLPHSTAPPTLDPPAAPASGQKRKRPNGILAVACLACQKRKQKCDGARPACRSCASKKIACFYDVPEGQTRLAALKSNNAQLQSRVWASGNLLWALKTSPPNDVAQILERIRSSDDPSLILDDFDLEPGALKPPPSRAASAPTSPLHFSSEPAYYPLESISIDNLYPSNEHCLSASVLALLRSPANREALQLFLQCTGLLFHVFSKTQADSVLEEVLSNTGTAIAKTSLCEVCAMAAVAAQYLQGSTAPGTGHHFYNVARQYLDDAIAVDPLRAMKSCALLAMYNIVTKASVALAWLVVTLGYPLRDDWMESLIAEYVSTANFDPKLADETIRNLSDSVEEGFTASTTSARILGLIHADGGIFQRCWLCIYQSYMATTEILFMTTQKLLHGFPGIQCRPDLAVATQSLAVLEFCANVDHLAKELLSSVQNHYEYLDSLTKDDVDSIEQMYCFSPPQEPAVAHLSLPWEALLKLPTGESKLHKLSQHLMAKICSPLADIKVIGQHGFRGPVASSSIPMPLSSAEEAAIGAHLDWSADAGLCGPDTPTDSMGNLIFMKLGNDVLDHSNDT</sequence>
<dbReference type="AlphaFoldDB" id="A0A5N5D2T1"/>
<dbReference type="Pfam" id="PF00172">
    <property type="entry name" value="Zn_clus"/>
    <property type="match status" value="1"/>
</dbReference>
<evidence type="ECO:0000313" key="4">
    <source>
        <dbReference type="EMBL" id="KAB2571702.1"/>
    </source>
</evidence>
<dbReference type="Gene3D" id="4.10.240.10">
    <property type="entry name" value="Zn(2)-C6 fungal-type DNA-binding domain"/>
    <property type="match status" value="1"/>
</dbReference>
<dbReference type="Proteomes" id="UP000325902">
    <property type="component" value="Unassembled WGS sequence"/>
</dbReference>
<dbReference type="PANTHER" id="PTHR47256">
    <property type="entry name" value="ZN(II)2CYS6 TRANSCRIPTION FACTOR (EUROFUNG)-RELATED"/>
    <property type="match status" value="1"/>
</dbReference>
<reference evidence="4 5" key="1">
    <citation type="journal article" date="2019" name="Sci. Rep.">
        <title>A multi-omics analysis of the grapevine pathogen Lasiodiplodia theobromae reveals that temperature affects the expression of virulence- and pathogenicity-related genes.</title>
        <authorList>
            <person name="Felix C."/>
            <person name="Meneses R."/>
            <person name="Goncalves M.F.M."/>
            <person name="Tilleman L."/>
            <person name="Duarte A.S."/>
            <person name="Jorrin-Novo J.V."/>
            <person name="Van de Peer Y."/>
            <person name="Deforce D."/>
            <person name="Van Nieuwerburgh F."/>
            <person name="Esteves A.C."/>
            <person name="Alves A."/>
        </authorList>
    </citation>
    <scope>NUCLEOTIDE SEQUENCE [LARGE SCALE GENOMIC DNA]</scope>
    <source>
        <strain evidence="4 5">LA-SOL3</strain>
    </source>
</reference>
<keyword evidence="1" id="KW-0539">Nucleus</keyword>
<proteinExistence type="predicted"/>
<feature type="region of interest" description="Disordered" evidence="2">
    <location>
        <begin position="1"/>
        <end position="27"/>
    </location>
</feature>
<dbReference type="GO" id="GO:0000981">
    <property type="term" value="F:DNA-binding transcription factor activity, RNA polymerase II-specific"/>
    <property type="evidence" value="ECO:0007669"/>
    <property type="project" value="InterPro"/>
</dbReference>
<evidence type="ECO:0000259" key="3">
    <source>
        <dbReference type="PROSITE" id="PS50048"/>
    </source>
</evidence>
<dbReference type="PROSITE" id="PS50048">
    <property type="entry name" value="ZN2_CY6_FUNGAL_2"/>
    <property type="match status" value="1"/>
</dbReference>
<dbReference type="GO" id="GO:0008270">
    <property type="term" value="F:zinc ion binding"/>
    <property type="evidence" value="ECO:0007669"/>
    <property type="project" value="InterPro"/>
</dbReference>
<dbReference type="PANTHER" id="PTHR47256:SF1">
    <property type="entry name" value="ZN(II)2CYS6 TRANSCRIPTION FACTOR (EUROFUNG)"/>
    <property type="match status" value="1"/>
</dbReference>
<keyword evidence="5" id="KW-1185">Reference proteome</keyword>
<dbReference type="EMBL" id="VCHE01000094">
    <property type="protein sequence ID" value="KAB2571702.1"/>
    <property type="molecule type" value="Genomic_DNA"/>
</dbReference>
<accession>A0A5N5D2T1</accession>
<dbReference type="InterPro" id="IPR053187">
    <property type="entry name" value="Notoamide_regulator"/>
</dbReference>
<name>A0A5N5D2T1_9PEZI</name>
<gene>
    <name evidence="4" type="primary">nit-4_4</name>
    <name evidence="4" type="ORF">DBV05_g9623</name>
</gene>
<comment type="caution">
    <text evidence="4">The sequence shown here is derived from an EMBL/GenBank/DDBJ whole genome shotgun (WGS) entry which is preliminary data.</text>
</comment>
<evidence type="ECO:0000313" key="5">
    <source>
        <dbReference type="Proteomes" id="UP000325902"/>
    </source>
</evidence>
<dbReference type="SMART" id="SM00066">
    <property type="entry name" value="GAL4"/>
    <property type="match status" value="1"/>
</dbReference>